<feature type="region of interest" description="Disordered" evidence="2">
    <location>
        <begin position="225"/>
        <end position="287"/>
    </location>
</feature>
<feature type="domain" description="Spc7 kinetochore protein" evidence="3">
    <location>
        <begin position="754"/>
        <end position="1071"/>
    </location>
</feature>
<gene>
    <name evidence="4" type="ORF">VKT23_003104</name>
</gene>
<feature type="compositionally biased region" description="Polar residues" evidence="2">
    <location>
        <begin position="701"/>
        <end position="713"/>
    </location>
</feature>
<feature type="compositionally biased region" description="Polar residues" evidence="2">
    <location>
        <begin position="540"/>
        <end position="558"/>
    </location>
</feature>
<feature type="compositionally biased region" description="Polar residues" evidence="2">
    <location>
        <begin position="240"/>
        <end position="250"/>
    </location>
</feature>
<evidence type="ECO:0000313" key="4">
    <source>
        <dbReference type="EMBL" id="KAK7468600.1"/>
    </source>
</evidence>
<feature type="region of interest" description="Disordered" evidence="2">
    <location>
        <begin position="305"/>
        <end position="325"/>
    </location>
</feature>
<evidence type="ECO:0000256" key="1">
    <source>
        <dbReference type="SAM" id="Coils"/>
    </source>
</evidence>
<feature type="compositionally biased region" description="Acidic residues" evidence="2">
    <location>
        <begin position="195"/>
        <end position="208"/>
    </location>
</feature>
<evidence type="ECO:0000259" key="3">
    <source>
        <dbReference type="SMART" id="SM00787"/>
    </source>
</evidence>
<sequence>MPISRDQQTRRKSIAVAKPSDSAVPRRRRRATSVALDEDSPLTRSKRLSLGPIRGILKRRSSSQPPISRTSLSSQDDGADSMDLTTVYRVAIQEDHSRKSLNRRVSFSSQSQVRLFHNRKGEHASSSSPSNELEFNGHSSDDAPSSPDPPPPHVNDENDYPGSSMRRRSSGRKSFAGSEAMDLTSTSFPPADESALVDEDMDLGEGSDMETTAAYTSNLMRKRSLSLGAGAPQQREPLASLSTNPSQQPTDGPGDVSEEHSQSFMSETSMASEQSEPMEYTVPVGQSLKPAHQDEAWLALVKATHSGVAAAENSDNEQEENGGDIDMDDAVARIMRARQSLNMAQEADGSIAMSEDSFENDLDLGNDTVDISRMMGRGFGRESLAIPRESMGYQESTMDESGIYGSAQPPIASTPRQSLAAMGLDLPDFLPESPAPLPQRRTSEPSDSRDPVFSLPPSDITSGSGSKPPVSPTKGNKTPTKSPAKTFTAAFAPPASKPSPKKPTSSEQATLKRPRPSNNAAQDGDAERPSPAKRQALASRWNSTTSPASERPPSTSPTQERRPLDPNKKAPFQASTSASEKPEQKKPASSLRRPSGYFSRRKSLAVSSSLAPTPEVDENENMNIDSDVPNAIRTSPKKKARIGLGRARASMSAATSSDAWKRFDRNAASVSEGLGKGKEKEKELPRAEQLVQTPSPPIVQFQVSAQQDPSLSSPAPAVLDLSTYLNSEPAEDEEEPPSVNVDTATATEQWRDAIPPDGYSADELPSISIEQFFTMTDIKFMDELTAPRRSMYPSQQQTQHQPRDPSEISLAEYAIAMGIDVPQLTLYTRVANDLEAWMKQSKVVFEQAEEEATKMTPELFVEYSRADEGGQQELKHQLKLIRTNTRGQAKSDWYDWKLQWIEGLRVPAQKAFADLENDAKALENVKAKCDEVLPSLEKEYEEVMRELEKEQAEVAAVEECDRDYLNDLKASIAEQNIEVDAMKGELKENLDQLEWQKERLADIEAQKREATVAITEANRLLDLQQNGTRSEVFKLKEELETLEDLHMFHVSKVNANMFEYVYAWTYRVSIPCKKYLPIVEKIDIIPVSEMRMRQKEEFPKLKNFLLSAAKHMIRNLGELTTRQIVHKLADYWSSCAQLCAQIRYLSLKYPIELEFDQSPSKPFSEFRAQVPLLFPALKSKVIVSFVFNRDTFSRWPVSIKSMRYEVDVAFGRANVEEISNAINTRLSEASPQDSYACLLDACMVAQEC</sequence>
<organism evidence="4 5">
    <name type="scientific">Marasmiellus scandens</name>
    <dbReference type="NCBI Taxonomy" id="2682957"/>
    <lineage>
        <taxon>Eukaryota</taxon>
        <taxon>Fungi</taxon>
        <taxon>Dikarya</taxon>
        <taxon>Basidiomycota</taxon>
        <taxon>Agaricomycotina</taxon>
        <taxon>Agaricomycetes</taxon>
        <taxon>Agaricomycetidae</taxon>
        <taxon>Agaricales</taxon>
        <taxon>Marasmiineae</taxon>
        <taxon>Omphalotaceae</taxon>
        <taxon>Marasmiellus</taxon>
    </lineage>
</organism>
<proteinExistence type="predicted"/>
<protein>
    <recommendedName>
        <fullName evidence="3">Spc7 kinetochore protein domain-containing protein</fullName>
    </recommendedName>
</protein>
<feature type="compositionally biased region" description="Polar residues" evidence="2">
    <location>
        <begin position="262"/>
        <end position="275"/>
    </location>
</feature>
<keyword evidence="1" id="KW-0175">Coiled coil</keyword>
<dbReference type="InterPro" id="IPR013253">
    <property type="entry name" value="Spc7_domain"/>
</dbReference>
<evidence type="ECO:0000313" key="5">
    <source>
        <dbReference type="Proteomes" id="UP001498398"/>
    </source>
</evidence>
<feature type="compositionally biased region" description="Basic and acidic residues" evidence="2">
    <location>
        <begin position="441"/>
        <end position="450"/>
    </location>
</feature>
<keyword evidence="5" id="KW-1185">Reference proteome</keyword>
<feature type="compositionally biased region" description="Acidic residues" evidence="2">
    <location>
        <begin position="314"/>
        <end position="325"/>
    </location>
</feature>
<feature type="region of interest" description="Disordered" evidence="2">
    <location>
        <begin position="94"/>
        <end position="212"/>
    </location>
</feature>
<name>A0ABR1JWY0_9AGAR</name>
<accession>A0ABR1JWY0</accession>
<evidence type="ECO:0000256" key="2">
    <source>
        <dbReference type="SAM" id="MobiDB-lite"/>
    </source>
</evidence>
<feature type="compositionally biased region" description="Low complexity" evidence="2">
    <location>
        <begin position="647"/>
        <end position="658"/>
    </location>
</feature>
<feature type="compositionally biased region" description="Polar residues" evidence="2">
    <location>
        <begin position="124"/>
        <end position="133"/>
    </location>
</feature>
<feature type="coiled-coil region" evidence="1">
    <location>
        <begin position="912"/>
        <end position="1020"/>
    </location>
</feature>
<feature type="compositionally biased region" description="Low complexity" evidence="2">
    <location>
        <begin position="103"/>
        <end position="114"/>
    </location>
</feature>
<feature type="compositionally biased region" description="Basic and acidic residues" evidence="2">
    <location>
        <begin position="559"/>
        <end position="568"/>
    </location>
</feature>
<dbReference type="SMART" id="SM00787">
    <property type="entry name" value="Spc7"/>
    <property type="match status" value="1"/>
</dbReference>
<dbReference type="Pfam" id="PF18210">
    <property type="entry name" value="Knl1_RWD_C"/>
    <property type="match status" value="1"/>
</dbReference>
<feature type="region of interest" description="Disordered" evidence="2">
    <location>
        <begin position="1"/>
        <end position="82"/>
    </location>
</feature>
<feature type="compositionally biased region" description="Polar residues" evidence="2">
    <location>
        <begin position="62"/>
        <end position="76"/>
    </location>
</feature>
<comment type="caution">
    <text evidence="4">The sequence shown here is derived from an EMBL/GenBank/DDBJ whole genome shotgun (WGS) entry which is preliminary data.</text>
</comment>
<dbReference type="InterPro" id="IPR033338">
    <property type="entry name" value="Spc105/Spc7"/>
</dbReference>
<feature type="region of interest" description="Disordered" evidence="2">
    <location>
        <begin position="379"/>
        <end position="715"/>
    </location>
</feature>
<feature type="compositionally biased region" description="Low complexity" evidence="2">
    <location>
        <begin position="478"/>
        <end position="494"/>
    </location>
</feature>
<dbReference type="PANTHER" id="PTHR28260:SF1">
    <property type="entry name" value="SPINDLE POLE BODY COMPONENT SPC105"/>
    <property type="match status" value="1"/>
</dbReference>
<reference evidence="4 5" key="1">
    <citation type="submission" date="2024-01" db="EMBL/GenBank/DDBJ databases">
        <title>A draft genome for the cacao thread blight pathogen Marasmiellus scandens.</title>
        <authorList>
            <person name="Baruah I.K."/>
            <person name="Leung J."/>
            <person name="Bukari Y."/>
            <person name="Amoako-Attah I."/>
            <person name="Meinhardt L.W."/>
            <person name="Bailey B.A."/>
            <person name="Cohen S.P."/>
        </authorList>
    </citation>
    <scope>NUCLEOTIDE SEQUENCE [LARGE SCALE GENOMIC DNA]</scope>
    <source>
        <strain evidence="4 5">GH-19</strain>
    </source>
</reference>
<dbReference type="PANTHER" id="PTHR28260">
    <property type="entry name" value="SPINDLE POLE BODY COMPONENT SPC105"/>
    <property type="match status" value="1"/>
</dbReference>
<feature type="compositionally biased region" description="Basic and acidic residues" evidence="2">
    <location>
        <begin position="675"/>
        <end position="686"/>
    </location>
</feature>
<dbReference type="EMBL" id="JBANRG010000003">
    <property type="protein sequence ID" value="KAK7468600.1"/>
    <property type="molecule type" value="Genomic_DNA"/>
</dbReference>
<dbReference type="InterPro" id="IPR040850">
    <property type="entry name" value="Knl1_RWD_C"/>
</dbReference>
<dbReference type="Pfam" id="PF08317">
    <property type="entry name" value="Spc7"/>
    <property type="match status" value="1"/>
</dbReference>
<dbReference type="Proteomes" id="UP001498398">
    <property type="component" value="Unassembled WGS sequence"/>
</dbReference>